<gene>
    <name evidence="7" type="ORF">D0Z07_5545</name>
</gene>
<dbReference type="GO" id="GO:0006364">
    <property type="term" value="P:rRNA processing"/>
    <property type="evidence" value="ECO:0007669"/>
    <property type="project" value="TreeGrafter"/>
</dbReference>
<evidence type="ECO:0000256" key="3">
    <source>
        <dbReference type="ARBA" id="ARBA00021502"/>
    </source>
</evidence>
<dbReference type="OrthoDB" id="20900at2759"/>
<dbReference type="InterPro" id="IPR012583">
    <property type="entry name" value="RIX1_N"/>
</dbReference>
<evidence type="ECO:0000256" key="4">
    <source>
        <dbReference type="ARBA" id="ARBA00023242"/>
    </source>
</evidence>
<accession>A0A9P7AWR2</accession>
<dbReference type="Proteomes" id="UP000785200">
    <property type="component" value="Unassembled WGS sequence"/>
</dbReference>
<comment type="similarity">
    <text evidence="2">Belongs to the RIX1/PELP1 family.</text>
</comment>
<keyword evidence="4" id="KW-0539">Nucleus</keyword>
<evidence type="ECO:0000256" key="5">
    <source>
        <dbReference type="SAM" id="MobiDB-lite"/>
    </source>
</evidence>
<sequence length="776" mass="85030">MSLPPELRVLCFQLSNTPTSDLPRLTPTLLRYVSRCQAALSVPAGNISKGENPASSVQVQVHKLKTQLSTLLNGKSPEGRFTAVVLIKAVVEAGGWEILRGSESWVRGLLSVLGKPDSAATKELCIIALTKIYCMTHPYQTLVREITTPTLPAFVTACLGLLVSKSKVQDISMSTVDMVFRSFATLLPRHTTVFRPFVSQIRSAAKPYIASTLCDRLFIPSSLSKIARRLIVLLHQTVAKNAGGEDWAKAVLNLMKEIHVTADLIFRAVVEDWESAVGYIGEPIDVNVGLSGGARTLDDLPQWIGINAGVERMIGLLQLLNEYLSTETSLPVSIPLGVILDVITRTLSIAIPSPSQSSTGRESVRLHPAIDRDERDELWSGMPQIYVAALEVVGTMAKRLQDAFMPMAQGLLDQLAWVFPYGKHDSDFRRHTYCLIRMLLPHTGRSLGKASSSKLAIIIRSCCNDLIPVHTRSVKSGADVEAAKKSNGSAPNTNQNADLFLQNATGVLPEVIMSETDLNFAAKDLLPLFLSQFPQQYLDISLRSLIDRTAILSHNKAAMLAGILNPFVGKNGKSLTSILPHLTRDFPCDDTTEILLRPRLPLLPPLAGAHLFSEEGSALEDEDEEMELDSFQQESVQAHHGNGFDARQLPQDDASAQDTIPNYPRLGMLMDSDMMISASIGDLRTKTSNFEERKNEAQPGVQLIHSPVPFSTARSTEERKNEARPDVQLTHSPVPFSTARSTEGTLTEEKMDDASDSDDESVHLTMQLDTDSESED</sequence>
<comment type="caution">
    <text evidence="7">The sequence shown here is derived from an EMBL/GenBank/DDBJ whole genome shotgun (WGS) entry which is preliminary data.</text>
</comment>
<dbReference type="PANTHER" id="PTHR34105:SF1">
    <property type="entry name" value="PROLINE-, GLUTAMIC ACID- AND LEUCINE-RICH PROTEIN 1"/>
    <property type="match status" value="1"/>
</dbReference>
<dbReference type="InterPro" id="IPR016024">
    <property type="entry name" value="ARM-type_fold"/>
</dbReference>
<evidence type="ECO:0000256" key="1">
    <source>
        <dbReference type="ARBA" id="ARBA00004123"/>
    </source>
</evidence>
<dbReference type="Pfam" id="PF08167">
    <property type="entry name" value="RIX1"/>
    <property type="match status" value="1"/>
</dbReference>
<keyword evidence="8" id="KW-1185">Reference proteome</keyword>
<reference evidence="7" key="1">
    <citation type="submission" date="2019-07" db="EMBL/GenBank/DDBJ databases">
        <title>Hyphodiscus hymeniophilus genome sequencing and assembly.</title>
        <authorList>
            <person name="Kramer G."/>
            <person name="Nodwell J."/>
        </authorList>
    </citation>
    <scope>NUCLEOTIDE SEQUENCE</scope>
    <source>
        <strain evidence="7">ATCC 34498</strain>
    </source>
</reference>
<evidence type="ECO:0000259" key="6">
    <source>
        <dbReference type="Pfam" id="PF08167"/>
    </source>
</evidence>
<name>A0A9P7AWR2_9HELO</name>
<organism evidence="7 8">
    <name type="scientific">Hyphodiscus hymeniophilus</name>
    <dbReference type="NCBI Taxonomy" id="353542"/>
    <lineage>
        <taxon>Eukaryota</taxon>
        <taxon>Fungi</taxon>
        <taxon>Dikarya</taxon>
        <taxon>Ascomycota</taxon>
        <taxon>Pezizomycotina</taxon>
        <taxon>Leotiomycetes</taxon>
        <taxon>Helotiales</taxon>
        <taxon>Hyphodiscaceae</taxon>
        <taxon>Hyphodiscus</taxon>
    </lineage>
</organism>
<dbReference type="GO" id="GO:0005634">
    <property type="term" value="C:nucleus"/>
    <property type="evidence" value="ECO:0007669"/>
    <property type="project" value="UniProtKB-SubCell"/>
</dbReference>
<evidence type="ECO:0000313" key="7">
    <source>
        <dbReference type="EMBL" id="KAG0648464.1"/>
    </source>
</evidence>
<protein>
    <recommendedName>
        <fullName evidence="3">Pre-rRNA-processing protein RIX1</fullName>
    </recommendedName>
</protein>
<dbReference type="AlphaFoldDB" id="A0A9P7AWR2"/>
<feature type="region of interest" description="Disordered" evidence="5">
    <location>
        <begin position="707"/>
        <end position="776"/>
    </location>
</feature>
<dbReference type="PANTHER" id="PTHR34105">
    <property type="entry name" value="PROLINE-, GLUTAMIC ACID- AND LEUCINE-RICH PROTEIN 1"/>
    <property type="match status" value="1"/>
</dbReference>
<comment type="subcellular location">
    <subcellularLocation>
        <location evidence="1">Nucleus</location>
    </subcellularLocation>
</comment>
<feature type="domain" description="Pre-rRNA-processing protein RIX1 N-terminal" evidence="6">
    <location>
        <begin position="7"/>
        <end position="213"/>
    </location>
</feature>
<evidence type="ECO:0000313" key="8">
    <source>
        <dbReference type="Proteomes" id="UP000785200"/>
    </source>
</evidence>
<dbReference type="SUPFAM" id="SSF48371">
    <property type="entry name" value="ARM repeat"/>
    <property type="match status" value="1"/>
</dbReference>
<feature type="compositionally biased region" description="Basic and acidic residues" evidence="5">
    <location>
        <begin position="715"/>
        <end position="725"/>
    </location>
</feature>
<dbReference type="EMBL" id="VNKQ01000010">
    <property type="protein sequence ID" value="KAG0648464.1"/>
    <property type="molecule type" value="Genomic_DNA"/>
</dbReference>
<evidence type="ECO:0000256" key="2">
    <source>
        <dbReference type="ARBA" id="ARBA00010511"/>
    </source>
</evidence>
<proteinExistence type="inferred from homology"/>